<comment type="caution">
    <text evidence="2">The sequence shown here is derived from an EMBL/GenBank/DDBJ whole genome shotgun (WGS) entry which is preliminary data.</text>
</comment>
<dbReference type="SUPFAM" id="SSF47413">
    <property type="entry name" value="lambda repressor-like DNA-binding domains"/>
    <property type="match status" value="1"/>
</dbReference>
<dbReference type="GO" id="GO:0003677">
    <property type="term" value="F:DNA binding"/>
    <property type="evidence" value="ECO:0007669"/>
    <property type="project" value="InterPro"/>
</dbReference>
<dbReference type="InterPro" id="IPR041413">
    <property type="entry name" value="MLTR_LBD"/>
</dbReference>
<dbReference type="InterPro" id="IPR001387">
    <property type="entry name" value="Cro/C1-type_HTH"/>
</dbReference>
<dbReference type="Gene3D" id="3.30.450.180">
    <property type="match status" value="1"/>
</dbReference>
<dbReference type="AlphaFoldDB" id="A0A3A4K5Y5"/>
<gene>
    <name evidence="2" type="ORF">D5S18_28735</name>
</gene>
<accession>A0A3A4K5Y5</accession>
<reference evidence="2 3" key="1">
    <citation type="submission" date="2018-09" db="EMBL/GenBank/DDBJ databases">
        <title>YIM PH21274 draft genome.</title>
        <authorList>
            <person name="Miao C."/>
        </authorList>
    </citation>
    <scope>NUCLEOTIDE SEQUENCE [LARGE SCALE GENOMIC DNA]</scope>
    <source>
        <strain evidence="2 3">YIM PH 21724</strain>
    </source>
</reference>
<dbReference type="PANTHER" id="PTHR35010">
    <property type="entry name" value="BLL4672 PROTEIN-RELATED"/>
    <property type="match status" value="1"/>
</dbReference>
<evidence type="ECO:0000259" key="1">
    <source>
        <dbReference type="PROSITE" id="PS50943"/>
    </source>
</evidence>
<dbReference type="OrthoDB" id="3608749at2"/>
<dbReference type="Gene3D" id="1.10.260.40">
    <property type="entry name" value="lambda repressor-like DNA-binding domains"/>
    <property type="match status" value="1"/>
</dbReference>
<dbReference type="EMBL" id="QZFU01000041">
    <property type="protein sequence ID" value="RJO69880.1"/>
    <property type="molecule type" value="Genomic_DNA"/>
</dbReference>
<proteinExistence type="predicted"/>
<name>A0A3A4K5Y5_9NOCA</name>
<dbReference type="Pfam" id="PF17765">
    <property type="entry name" value="MLTR_LBD"/>
    <property type="match status" value="1"/>
</dbReference>
<keyword evidence="3" id="KW-1185">Reference proteome</keyword>
<evidence type="ECO:0000313" key="3">
    <source>
        <dbReference type="Proteomes" id="UP000266677"/>
    </source>
</evidence>
<protein>
    <submittedName>
        <fullName evidence="2">XRE family transcriptional regulator</fullName>
    </submittedName>
</protein>
<dbReference type="SMART" id="SM00530">
    <property type="entry name" value="HTH_XRE"/>
    <property type="match status" value="1"/>
</dbReference>
<dbReference type="InterPro" id="IPR010982">
    <property type="entry name" value="Lambda_DNA-bd_dom_sf"/>
</dbReference>
<dbReference type="Pfam" id="PF13560">
    <property type="entry name" value="HTH_31"/>
    <property type="match status" value="1"/>
</dbReference>
<dbReference type="CDD" id="cd00093">
    <property type="entry name" value="HTH_XRE"/>
    <property type="match status" value="1"/>
</dbReference>
<dbReference type="PROSITE" id="PS50943">
    <property type="entry name" value="HTH_CROC1"/>
    <property type="match status" value="1"/>
</dbReference>
<feature type="domain" description="HTH cro/C1-type" evidence="1">
    <location>
        <begin position="44"/>
        <end position="91"/>
    </location>
</feature>
<sequence>MVAARQPTELRTRELAAFLRDRRERLTPGQVGLPDRGHARRTPGLRREEVAELAGVSTDYVVRLEQGRGLRPSVEVLAALAEALRLSTAERAYLFNLAQQRQPDADKPSTEPAPALTRLIEDLRPLPAMLVNHRYDILDWNPEMARLMLDFGELPGSQRNTMWLCLLHPDMREFYPDRDQIIREGIADLRAAWAAYPDDQALADMVAGFQAHSREFAVAWRQHDVRARGRGRKAMLHPQVGPLVVNYEALMPLQDPDQRLIIYRAADAESQAALDRLAAAAAP</sequence>
<dbReference type="Proteomes" id="UP000266677">
    <property type="component" value="Unassembled WGS sequence"/>
</dbReference>
<organism evidence="2 3">
    <name type="scientific">Nocardia panacis</name>
    <dbReference type="NCBI Taxonomy" id="2340916"/>
    <lineage>
        <taxon>Bacteria</taxon>
        <taxon>Bacillati</taxon>
        <taxon>Actinomycetota</taxon>
        <taxon>Actinomycetes</taxon>
        <taxon>Mycobacteriales</taxon>
        <taxon>Nocardiaceae</taxon>
        <taxon>Nocardia</taxon>
    </lineage>
</organism>
<evidence type="ECO:0000313" key="2">
    <source>
        <dbReference type="EMBL" id="RJO69880.1"/>
    </source>
</evidence>